<comment type="caution">
    <text evidence="2">The sequence shown here is derived from an EMBL/GenBank/DDBJ whole genome shotgun (WGS) entry which is preliminary data.</text>
</comment>
<proteinExistence type="predicted"/>
<dbReference type="EMBL" id="JAWJWF010000002">
    <property type="protein sequence ID" value="KAK6638115.1"/>
    <property type="molecule type" value="Genomic_DNA"/>
</dbReference>
<protein>
    <submittedName>
        <fullName evidence="2">Uncharacterized protein</fullName>
    </submittedName>
</protein>
<feature type="region of interest" description="Disordered" evidence="1">
    <location>
        <begin position="110"/>
        <end position="132"/>
    </location>
</feature>
<gene>
    <name evidence="2" type="ORF">RUM44_008540</name>
</gene>
<evidence type="ECO:0000256" key="1">
    <source>
        <dbReference type="SAM" id="MobiDB-lite"/>
    </source>
</evidence>
<evidence type="ECO:0000313" key="2">
    <source>
        <dbReference type="EMBL" id="KAK6638115.1"/>
    </source>
</evidence>
<keyword evidence="3" id="KW-1185">Reference proteome</keyword>
<evidence type="ECO:0000313" key="3">
    <source>
        <dbReference type="Proteomes" id="UP001359485"/>
    </source>
</evidence>
<accession>A0ABR1BAN6</accession>
<organism evidence="2 3">
    <name type="scientific">Polyplax serrata</name>
    <name type="common">Common mouse louse</name>
    <dbReference type="NCBI Taxonomy" id="468196"/>
    <lineage>
        <taxon>Eukaryota</taxon>
        <taxon>Metazoa</taxon>
        <taxon>Ecdysozoa</taxon>
        <taxon>Arthropoda</taxon>
        <taxon>Hexapoda</taxon>
        <taxon>Insecta</taxon>
        <taxon>Pterygota</taxon>
        <taxon>Neoptera</taxon>
        <taxon>Paraneoptera</taxon>
        <taxon>Psocodea</taxon>
        <taxon>Troctomorpha</taxon>
        <taxon>Phthiraptera</taxon>
        <taxon>Anoplura</taxon>
        <taxon>Polyplacidae</taxon>
        <taxon>Polyplax</taxon>
    </lineage>
</organism>
<sequence length="165" mass="18283">MEEVQELVITTRSQDVRLKYGKMNLHGNEVINNNQKEKKRVFERKNSSKSFERAVQTVRGSGRDSVRVLEKYFALGLFRICWEENEGEAGDVNSARVELGAKGLPETEARLSRDTQDDAITPLGLKPSRPGLSLASIRGKTMDEGAGLVKMTAGPSKDEGPFDVD</sequence>
<reference evidence="2 3" key="1">
    <citation type="submission" date="2023-09" db="EMBL/GenBank/DDBJ databases">
        <title>Genomes of two closely related lineages of the louse Polyplax serrata with different host specificities.</title>
        <authorList>
            <person name="Martinu J."/>
            <person name="Tarabai H."/>
            <person name="Stefka J."/>
            <person name="Hypsa V."/>
        </authorList>
    </citation>
    <scope>NUCLEOTIDE SEQUENCE [LARGE SCALE GENOMIC DNA]</scope>
    <source>
        <strain evidence="2">98ZLc_SE</strain>
    </source>
</reference>
<dbReference type="Proteomes" id="UP001359485">
    <property type="component" value="Unassembled WGS sequence"/>
</dbReference>
<name>A0ABR1BAN6_POLSC</name>